<keyword evidence="9" id="KW-0718">Serine biosynthesis</keyword>
<evidence type="ECO:0000256" key="4">
    <source>
        <dbReference type="ARBA" id="ARBA00013030"/>
    </source>
</evidence>
<keyword evidence="8" id="KW-0663">Pyridoxal phosphate</keyword>
<dbReference type="GO" id="GO:0004648">
    <property type="term" value="F:O-phospho-L-serine:2-oxoglutarate aminotransferase activity"/>
    <property type="evidence" value="ECO:0007669"/>
    <property type="project" value="UniProtKB-EC"/>
</dbReference>
<dbReference type="Gene3D" id="3.90.1150.10">
    <property type="entry name" value="Aspartate Aminotransferase, domain 1"/>
    <property type="match status" value="1"/>
</dbReference>
<dbReference type="SUPFAM" id="SSF53383">
    <property type="entry name" value="PLP-dependent transferases"/>
    <property type="match status" value="1"/>
</dbReference>
<evidence type="ECO:0000256" key="8">
    <source>
        <dbReference type="ARBA" id="ARBA00022898"/>
    </source>
</evidence>
<keyword evidence="7 13" id="KW-0808">Transferase</keyword>
<dbReference type="Pfam" id="PF00266">
    <property type="entry name" value="Aminotran_5"/>
    <property type="match status" value="1"/>
</dbReference>
<dbReference type="PANTHER" id="PTHR43247:SF1">
    <property type="entry name" value="PHOSPHOSERINE AMINOTRANSFERASE"/>
    <property type="match status" value="1"/>
</dbReference>
<dbReference type="PIRSF" id="PIRSF000525">
    <property type="entry name" value="SerC"/>
    <property type="match status" value="1"/>
</dbReference>
<feature type="domain" description="Aminotransferase class V" evidence="12">
    <location>
        <begin position="7"/>
        <end position="352"/>
    </location>
</feature>
<dbReference type="EC" id="2.6.1.52" evidence="4"/>
<evidence type="ECO:0000256" key="9">
    <source>
        <dbReference type="ARBA" id="ARBA00023299"/>
    </source>
</evidence>
<evidence type="ECO:0000256" key="5">
    <source>
        <dbReference type="ARBA" id="ARBA00022576"/>
    </source>
</evidence>
<dbReference type="CDD" id="cd00611">
    <property type="entry name" value="PSAT_like"/>
    <property type="match status" value="1"/>
</dbReference>
<dbReference type="InterPro" id="IPR015422">
    <property type="entry name" value="PyrdxlP-dep_Trfase_small"/>
</dbReference>
<evidence type="ECO:0000313" key="14">
    <source>
        <dbReference type="Proteomes" id="UP000054560"/>
    </source>
</evidence>
<dbReference type="GO" id="GO:0030170">
    <property type="term" value="F:pyridoxal phosphate binding"/>
    <property type="evidence" value="ECO:0007669"/>
    <property type="project" value="TreeGrafter"/>
</dbReference>
<dbReference type="eggNOG" id="KOG2790">
    <property type="taxonomic scope" value="Eukaryota"/>
</dbReference>
<dbReference type="InterPro" id="IPR015424">
    <property type="entry name" value="PyrdxlP-dep_Trfase"/>
</dbReference>
<dbReference type="Gene3D" id="3.40.640.10">
    <property type="entry name" value="Type I PLP-dependent aspartate aminotransferase-like (Major domain)"/>
    <property type="match status" value="1"/>
</dbReference>
<dbReference type="OrthoDB" id="1703350at2759"/>
<reference evidence="13 14" key="1">
    <citation type="submission" date="2011-02" db="EMBL/GenBank/DDBJ databases">
        <title>The Genome Sequence of Sphaeroforma arctica JP610.</title>
        <authorList>
            <consortium name="The Broad Institute Genome Sequencing Platform"/>
            <person name="Russ C."/>
            <person name="Cuomo C."/>
            <person name="Young S.K."/>
            <person name="Zeng Q."/>
            <person name="Gargeya S."/>
            <person name="Alvarado L."/>
            <person name="Berlin A."/>
            <person name="Chapman S.B."/>
            <person name="Chen Z."/>
            <person name="Freedman E."/>
            <person name="Gellesch M."/>
            <person name="Goldberg J."/>
            <person name="Griggs A."/>
            <person name="Gujja S."/>
            <person name="Heilman E."/>
            <person name="Heiman D."/>
            <person name="Howarth C."/>
            <person name="Mehta T."/>
            <person name="Neiman D."/>
            <person name="Pearson M."/>
            <person name="Roberts A."/>
            <person name="Saif S."/>
            <person name="Shea T."/>
            <person name="Shenoy N."/>
            <person name="Sisk P."/>
            <person name="Stolte C."/>
            <person name="Sykes S."/>
            <person name="White J."/>
            <person name="Yandava C."/>
            <person name="Burger G."/>
            <person name="Gray M.W."/>
            <person name="Holland P.W.H."/>
            <person name="King N."/>
            <person name="Lang F.B.F."/>
            <person name="Roger A.J."/>
            <person name="Ruiz-Trillo I."/>
            <person name="Haas B."/>
            <person name="Nusbaum C."/>
            <person name="Birren B."/>
        </authorList>
    </citation>
    <scope>NUCLEOTIDE SEQUENCE [LARGE SCALE GENOMIC DNA]</scope>
    <source>
        <strain evidence="13 14">JP610</strain>
    </source>
</reference>
<dbReference type="InterPro" id="IPR022278">
    <property type="entry name" value="Pser_aminoTfrase"/>
</dbReference>
<dbReference type="PANTHER" id="PTHR43247">
    <property type="entry name" value="PHOSPHOSERINE AMINOTRANSFERASE"/>
    <property type="match status" value="1"/>
</dbReference>
<dbReference type="NCBIfam" id="TIGR01364">
    <property type="entry name" value="serC_1"/>
    <property type="match status" value="1"/>
</dbReference>
<organism evidence="13 14">
    <name type="scientific">Sphaeroforma arctica JP610</name>
    <dbReference type="NCBI Taxonomy" id="667725"/>
    <lineage>
        <taxon>Eukaryota</taxon>
        <taxon>Ichthyosporea</taxon>
        <taxon>Ichthyophonida</taxon>
        <taxon>Sphaeroforma</taxon>
    </lineage>
</organism>
<comment type="catalytic activity">
    <reaction evidence="10">
        <text>4-(phosphooxy)-L-threonine + 2-oxoglutarate = (R)-3-hydroxy-2-oxo-4-phosphooxybutanoate + L-glutamate</text>
        <dbReference type="Rhea" id="RHEA:16573"/>
        <dbReference type="ChEBI" id="CHEBI:16810"/>
        <dbReference type="ChEBI" id="CHEBI:29985"/>
        <dbReference type="ChEBI" id="CHEBI:58452"/>
        <dbReference type="ChEBI" id="CHEBI:58538"/>
        <dbReference type="EC" id="2.6.1.52"/>
    </reaction>
</comment>
<comment type="cofactor">
    <cofactor evidence="1">
        <name>pyridoxal 5'-phosphate</name>
        <dbReference type="ChEBI" id="CHEBI:597326"/>
    </cofactor>
</comment>
<comment type="similarity">
    <text evidence="3">Belongs to the class-V pyridoxal-phosphate-dependent aminotransferase family. SerC subfamily.</text>
</comment>
<comment type="pathway">
    <text evidence="2">Amino-acid biosynthesis; L-serine biosynthesis; L-serine from 3-phospho-D-glycerate: step 2/3.</text>
</comment>
<proteinExistence type="inferred from homology"/>
<accession>A0A0L0G1A6</accession>
<dbReference type="HAMAP" id="MF_00160">
    <property type="entry name" value="SerC_aminotrans_5"/>
    <property type="match status" value="1"/>
</dbReference>
<keyword evidence="6" id="KW-0028">Amino-acid biosynthesis</keyword>
<dbReference type="Proteomes" id="UP000054560">
    <property type="component" value="Unassembled WGS sequence"/>
</dbReference>
<dbReference type="InterPro" id="IPR000192">
    <property type="entry name" value="Aminotrans_V_dom"/>
</dbReference>
<dbReference type="STRING" id="667725.A0A0L0G1A6"/>
<dbReference type="UniPathway" id="UPA00135">
    <property type="reaction ID" value="UER00197"/>
</dbReference>
<protein>
    <recommendedName>
        <fullName evidence="4">phosphoserine transaminase</fullName>
        <ecNumber evidence="4">2.6.1.52</ecNumber>
    </recommendedName>
</protein>
<keyword evidence="5 13" id="KW-0032">Aminotransferase</keyword>
<keyword evidence="14" id="KW-1185">Reference proteome</keyword>
<evidence type="ECO:0000256" key="2">
    <source>
        <dbReference type="ARBA" id="ARBA00005099"/>
    </source>
</evidence>
<evidence type="ECO:0000256" key="1">
    <source>
        <dbReference type="ARBA" id="ARBA00001933"/>
    </source>
</evidence>
<dbReference type="FunFam" id="3.90.1150.10:FF:000006">
    <property type="entry name" value="Phosphoserine aminotransferase"/>
    <property type="match status" value="1"/>
</dbReference>
<evidence type="ECO:0000256" key="3">
    <source>
        <dbReference type="ARBA" id="ARBA00006904"/>
    </source>
</evidence>
<gene>
    <name evidence="13" type="ORF">SARC_05717</name>
</gene>
<dbReference type="GO" id="GO:0006564">
    <property type="term" value="P:L-serine biosynthetic process"/>
    <property type="evidence" value="ECO:0007669"/>
    <property type="project" value="UniProtKB-KW"/>
</dbReference>
<evidence type="ECO:0000256" key="7">
    <source>
        <dbReference type="ARBA" id="ARBA00022679"/>
    </source>
</evidence>
<dbReference type="AlphaFoldDB" id="A0A0L0G1A6"/>
<dbReference type="GO" id="GO:0005737">
    <property type="term" value="C:cytoplasm"/>
    <property type="evidence" value="ECO:0007669"/>
    <property type="project" value="TreeGrafter"/>
</dbReference>
<dbReference type="FunFam" id="3.40.640.10:FF:000010">
    <property type="entry name" value="Phosphoserine aminotransferase"/>
    <property type="match status" value="1"/>
</dbReference>
<evidence type="ECO:0000256" key="11">
    <source>
        <dbReference type="ARBA" id="ARBA00049007"/>
    </source>
</evidence>
<sequence>MTMSKVINFAAGPAKLPPTVLAKAQAELLDYEGCGMSVMELSHRGKEFTKIIKDAEADIRELMAIPDNYSILFLQGGATTNFAALPLNLAGPEDTVDYMITGSWSKKAAEEATKYVKNVNKVLPKPANGFTEIPDKSEWSLSPDAKYVYYCDNETVHGVEFSTVPETNGVPLIADMSSNFLSRPVDVTKFAVIYGGAQKNIGPAGMTIVIIRNDLLGNAQAITPTMLDYSVMAKNGSMYNTPPCFAIYMAGLVFRYLIDNGGLAAYSKKSDAKSGALYRAIDGSDGFYRAPVEEKSRSRMNIPFRLSKEELEPVFLEEAAKKGMVQLKGHRSVGGIRASIYNAITEEEVSTLIDFMDEFKTTHA</sequence>
<evidence type="ECO:0000256" key="10">
    <source>
        <dbReference type="ARBA" id="ARBA00047630"/>
    </source>
</evidence>
<evidence type="ECO:0000256" key="6">
    <source>
        <dbReference type="ARBA" id="ARBA00022605"/>
    </source>
</evidence>
<dbReference type="RefSeq" id="XP_014155890.1">
    <property type="nucleotide sequence ID" value="XM_014300415.1"/>
</dbReference>
<evidence type="ECO:0000313" key="13">
    <source>
        <dbReference type="EMBL" id="KNC81988.1"/>
    </source>
</evidence>
<comment type="catalytic activity">
    <reaction evidence="11">
        <text>O-phospho-L-serine + 2-oxoglutarate = 3-phosphooxypyruvate + L-glutamate</text>
        <dbReference type="Rhea" id="RHEA:14329"/>
        <dbReference type="ChEBI" id="CHEBI:16810"/>
        <dbReference type="ChEBI" id="CHEBI:18110"/>
        <dbReference type="ChEBI" id="CHEBI:29985"/>
        <dbReference type="ChEBI" id="CHEBI:57524"/>
        <dbReference type="EC" id="2.6.1.52"/>
    </reaction>
</comment>
<dbReference type="EMBL" id="KQ241972">
    <property type="protein sequence ID" value="KNC81988.1"/>
    <property type="molecule type" value="Genomic_DNA"/>
</dbReference>
<dbReference type="NCBIfam" id="NF003764">
    <property type="entry name" value="PRK05355.1"/>
    <property type="match status" value="1"/>
</dbReference>
<dbReference type="InterPro" id="IPR015421">
    <property type="entry name" value="PyrdxlP-dep_Trfase_major"/>
</dbReference>
<evidence type="ECO:0000259" key="12">
    <source>
        <dbReference type="Pfam" id="PF00266"/>
    </source>
</evidence>
<dbReference type="GeneID" id="25906221"/>
<name>A0A0L0G1A6_9EUKA</name>